<dbReference type="GO" id="GO:0000155">
    <property type="term" value="F:phosphorelay sensor kinase activity"/>
    <property type="evidence" value="ECO:0007669"/>
    <property type="project" value="InterPro"/>
</dbReference>
<reference evidence="13 14" key="1">
    <citation type="submission" date="2020-08" db="EMBL/GenBank/DDBJ databases">
        <title>Acidobacteriota in marine sediments use diverse sulfur dissimilation pathways.</title>
        <authorList>
            <person name="Wasmund K."/>
        </authorList>
    </citation>
    <scope>NUCLEOTIDE SEQUENCE [LARGE SCALE GENOMIC DNA]</scope>
    <source>
        <strain evidence="13">MAG AM4</strain>
    </source>
</reference>
<dbReference type="Pfam" id="PF00989">
    <property type="entry name" value="PAS"/>
    <property type="match status" value="1"/>
</dbReference>
<feature type="transmembrane region" description="Helical" evidence="9">
    <location>
        <begin position="12"/>
        <end position="35"/>
    </location>
</feature>
<evidence type="ECO:0000256" key="2">
    <source>
        <dbReference type="ARBA" id="ARBA00012438"/>
    </source>
</evidence>
<gene>
    <name evidence="13" type="ORF">IFK94_09980</name>
</gene>
<evidence type="ECO:0000313" key="14">
    <source>
        <dbReference type="Proteomes" id="UP000648239"/>
    </source>
</evidence>
<dbReference type="InterPro" id="IPR005467">
    <property type="entry name" value="His_kinase_dom"/>
</dbReference>
<feature type="transmembrane region" description="Helical" evidence="9">
    <location>
        <begin position="118"/>
        <end position="135"/>
    </location>
</feature>
<dbReference type="Pfam" id="PF25323">
    <property type="entry name" value="6TM_PilS"/>
    <property type="match status" value="1"/>
</dbReference>
<keyword evidence="9" id="KW-0812">Transmembrane</keyword>
<keyword evidence="3" id="KW-0597">Phosphoprotein</keyword>
<feature type="transmembrane region" description="Helical" evidence="9">
    <location>
        <begin position="41"/>
        <end position="61"/>
    </location>
</feature>
<dbReference type="SUPFAM" id="SSF55785">
    <property type="entry name" value="PYP-like sensor domain (PAS domain)"/>
    <property type="match status" value="1"/>
</dbReference>
<evidence type="ECO:0000256" key="7">
    <source>
        <dbReference type="ARBA" id="ARBA00022840"/>
    </source>
</evidence>
<dbReference type="CDD" id="cd00082">
    <property type="entry name" value="HisKA"/>
    <property type="match status" value="1"/>
</dbReference>
<dbReference type="PANTHER" id="PTHR43065">
    <property type="entry name" value="SENSOR HISTIDINE KINASE"/>
    <property type="match status" value="1"/>
</dbReference>
<dbReference type="InterPro" id="IPR000700">
    <property type="entry name" value="PAS-assoc_C"/>
</dbReference>
<evidence type="ECO:0000256" key="1">
    <source>
        <dbReference type="ARBA" id="ARBA00000085"/>
    </source>
</evidence>
<dbReference type="CDD" id="cd00130">
    <property type="entry name" value="PAS"/>
    <property type="match status" value="1"/>
</dbReference>
<keyword evidence="5" id="KW-0547">Nucleotide-binding</keyword>
<evidence type="ECO:0000256" key="8">
    <source>
        <dbReference type="ARBA" id="ARBA00023012"/>
    </source>
</evidence>
<dbReference type="PROSITE" id="PS50109">
    <property type="entry name" value="HIS_KIN"/>
    <property type="match status" value="1"/>
</dbReference>
<dbReference type="SMART" id="SM00388">
    <property type="entry name" value="HisKA"/>
    <property type="match status" value="1"/>
</dbReference>
<keyword evidence="9" id="KW-0472">Membrane</keyword>
<dbReference type="Pfam" id="PF00512">
    <property type="entry name" value="HisKA"/>
    <property type="match status" value="1"/>
</dbReference>
<proteinExistence type="predicted"/>
<sequence>MKGTETGRQLRWLMILRVVTISTLLVSAFTIELLFTPVRTLQPLFLLAAVAYGMVLLYAFLERWISGRRSFAYLQIAGDALVVSGFVGITGGMDSPMSFLYLLPITVAAMLHYRKGGLITAAGCWMLYAVMGTAGSRWAPLGRLMDMVPETEPRATVYFLVVHLVAFLAVAVLASYLSERLRTQGDELAERRGAVARLQALNENIIESINSGLVTTDMSGQVNFMNRGGAAITGHNSRNVLGWPVEKLFSLQPGFLHELRKQLLANRRFRFEEWFPTTSGDKIFLGIAASNLYDRMGNPLGFIFIFQDLTDIQALEQEVRLKERMAALGEMAAGMAHELRNPLAAISGSVQYLRSNTAPDAETTELMDIIMRESLRLDQVIRDFLTFARPGRFTPERSDLVRLFQDNIKLLTKSAEFGSDHRIQTVFQEARIEAEVDVNRLKQVFWNLATNALKAMPEGGTLSIHLEVPEGEGLIRIRFTDEGRGMSDQEMEQYFQPFQSSFRQGNGLGAAIVYRLIEEHRGRIGVESSPGGGTSVVIDIPGTCEPVKGSSAMERTYAAGGARL</sequence>
<dbReference type="Proteomes" id="UP000648239">
    <property type="component" value="Unassembled WGS sequence"/>
</dbReference>
<dbReference type="PRINTS" id="PR00344">
    <property type="entry name" value="BCTRLSENSOR"/>
</dbReference>
<evidence type="ECO:0000259" key="11">
    <source>
        <dbReference type="PROSITE" id="PS50112"/>
    </source>
</evidence>
<dbReference type="InterPro" id="IPR000014">
    <property type="entry name" value="PAS"/>
</dbReference>
<evidence type="ECO:0000256" key="9">
    <source>
        <dbReference type="SAM" id="Phobius"/>
    </source>
</evidence>
<accession>A0A8J6Y148</accession>
<dbReference type="PANTHER" id="PTHR43065:SF10">
    <property type="entry name" value="PEROXIDE STRESS-ACTIVATED HISTIDINE KINASE MAK3"/>
    <property type="match status" value="1"/>
</dbReference>
<keyword evidence="4" id="KW-0808">Transferase</keyword>
<feature type="domain" description="Histidine kinase" evidence="10">
    <location>
        <begin position="334"/>
        <end position="544"/>
    </location>
</feature>
<feature type="transmembrane region" description="Helical" evidence="9">
    <location>
        <begin position="155"/>
        <end position="177"/>
    </location>
</feature>
<evidence type="ECO:0000259" key="10">
    <source>
        <dbReference type="PROSITE" id="PS50109"/>
    </source>
</evidence>
<dbReference type="Pfam" id="PF02518">
    <property type="entry name" value="HATPase_c"/>
    <property type="match status" value="1"/>
</dbReference>
<comment type="catalytic activity">
    <reaction evidence="1">
        <text>ATP + protein L-histidine = ADP + protein N-phospho-L-histidine.</text>
        <dbReference type="EC" id="2.7.13.3"/>
    </reaction>
</comment>
<dbReference type="InterPro" id="IPR036890">
    <property type="entry name" value="HATPase_C_sf"/>
</dbReference>
<name>A0A8J6Y148_9BACT</name>
<feature type="domain" description="PAS" evidence="11">
    <location>
        <begin position="198"/>
        <end position="242"/>
    </location>
</feature>
<dbReference type="InterPro" id="IPR035965">
    <property type="entry name" value="PAS-like_dom_sf"/>
</dbReference>
<dbReference type="PROSITE" id="PS50112">
    <property type="entry name" value="PAS"/>
    <property type="match status" value="1"/>
</dbReference>
<evidence type="ECO:0000256" key="4">
    <source>
        <dbReference type="ARBA" id="ARBA00022679"/>
    </source>
</evidence>
<evidence type="ECO:0000313" key="13">
    <source>
        <dbReference type="EMBL" id="MBD3868438.1"/>
    </source>
</evidence>
<evidence type="ECO:0000256" key="3">
    <source>
        <dbReference type="ARBA" id="ARBA00022553"/>
    </source>
</evidence>
<evidence type="ECO:0000256" key="5">
    <source>
        <dbReference type="ARBA" id="ARBA00022741"/>
    </source>
</evidence>
<dbReference type="GO" id="GO:0006355">
    <property type="term" value="P:regulation of DNA-templated transcription"/>
    <property type="evidence" value="ECO:0007669"/>
    <property type="project" value="InterPro"/>
</dbReference>
<dbReference type="InterPro" id="IPR003594">
    <property type="entry name" value="HATPase_dom"/>
</dbReference>
<dbReference type="AlphaFoldDB" id="A0A8J6Y148"/>
<dbReference type="InterPro" id="IPR003661">
    <property type="entry name" value="HisK_dim/P_dom"/>
</dbReference>
<evidence type="ECO:0000256" key="6">
    <source>
        <dbReference type="ARBA" id="ARBA00022777"/>
    </source>
</evidence>
<comment type="caution">
    <text evidence="13">The sequence shown here is derived from an EMBL/GenBank/DDBJ whole genome shotgun (WGS) entry which is preliminary data.</text>
</comment>
<dbReference type="InterPro" id="IPR036097">
    <property type="entry name" value="HisK_dim/P_sf"/>
</dbReference>
<dbReference type="Gene3D" id="3.30.450.20">
    <property type="entry name" value="PAS domain"/>
    <property type="match status" value="1"/>
</dbReference>
<keyword evidence="9" id="KW-1133">Transmembrane helix</keyword>
<dbReference type="Gene3D" id="3.30.565.10">
    <property type="entry name" value="Histidine kinase-like ATPase, C-terminal domain"/>
    <property type="match status" value="1"/>
</dbReference>
<dbReference type="PROSITE" id="PS50113">
    <property type="entry name" value="PAC"/>
    <property type="match status" value="1"/>
</dbReference>
<keyword evidence="6" id="KW-0418">Kinase</keyword>
<dbReference type="InterPro" id="IPR004358">
    <property type="entry name" value="Sig_transdc_His_kin-like_C"/>
</dbReference>
<dbReference type="EMBL" id="JACXWD010000031">
    <property type="protein sequence ID" value="MBD3868438.1"/>
    <property type="molecule type" value="Genomic_DNA"/>
</dbReference>
<dbReference type="InterPro" id="IPR013767">
    <property type="entry name" value="PAS_fold"/>
</dbReference>
<dbReference type="SUPFAM" id="SSF55874">
    <property type="entry name" value="ATPase domain of HSP90 chaperone/DNA topoisomerase II/histidine kinase"/>
    <property type="match status" value="1"/>
</dbReference>
<protein>
    <recommendedName>
        <fullName evidence="2">histidine kinase</fullName>
        <ecNumber evidence="2">2.7.13.3</ecNumber>
    </recommendedName>
</protein>
<dbReference type="GO" id="GO:0005524">
    <property type="term" value="F:ATP binding"/>
    <property type="evidence" value="ECO:0007669"/>
    <property type="project" value="UniProtKB-KW"/>
</dbReference>
<keyword evidence="7" id="KW-0067">ATP-binding</keyword>
<organism evidence="13 14">
    <name type="scientific">Candidatus Polarisedimenticola svalbardensis</name>
    <dbReference type="NCBI Taxonomy" id="2886004"/>
    <lineage>
        <taxon>Bacteria</taxon>
        <taxon>Pseudomonadati</taxon>
        <taxon>Acidobacteriota</taxon>
        <taxon>Candidatus Polarisedimenticolia</taxon>
        <taxon>Candidatus Polarisedimenticolales</taxon>
        <taxon>Candidatus Polarisedimenticolaceae</taxon>
        <taxon>Candidatus Polarisedimenticola</taxon>
    </lineage>
</organism>
<dbReference type="EC" id="2.7.13.3" evidence="2"/>
<dbReference type="Gene3D" id="1.10.287.130">
    <property type="match status" value="1"/>
</dbReference>
<feature type="transmembrane region" description="Helical" evidence="9">
    <location>
        <begin position="73"/>
        <end position="91"/>
    </location>
</feature>
<dbReference type="NCBIfam" id="TIGR00229">
    <property type="entry name" value="sensory_box"/>
    <property type="match status" value="1"/>
</dbReference>
<feature type="domain" description="PAC" evidence="12">
    <location>
        <begin position="265"/>
        <end position="321"/>
    </location>
</feature>
<dbReference type="SMART" id="SM00387">
    <property type="entry name" value="HATPase_c"/>
    <property type="match status" value="1"/>
</dbReference>
<dbReference type="SUPFAM" id="SSF47384">
    <property type="entry name" value="Homodimeric domain of signal transducing histidine kinase"/>
    <property type="match status" value="1"/>
</dbReference>
<evidence type="ECO:0000259" key="12">
    <source>
        <dbReference type="PROSITE" id="PS50113"/>
    </source>
</evidence>
<keyword evidence="8" id="KW-0902">Two-component regulatory system</keyword>